<protein>
    <submittedName>
        <fullName evidence="2">Uncharacterized protein</fullName>
    </submittedName>
</protein>
<organism evidence="2 3">
    <name type="scientific">Araneus ventricosus</name>
    <name type="common">Orbweaver spider</name>
    <name type="synonym">Epeira ventricosa</name>
    <dbReference type="NCBI Taxonomy" id="182803"/>
    <lineage>
        <taxon>Eukaryota</taxon>
        <taxon>Metazoa</taxon>
        <taxon>Ecdysozoa</taxon>
        <taxon>Arthropoda</taxon>
        <taxon>Chelicerata</taxon>
        <taxon>Arachnida</taxon>
        <taxon>Araneae</taxon>
        <taxon>Araneomorphae</taxon>
        <taxon>Entelegynae</taxon>
        <taxon>Araneoidea</taxon>
        <taxon>Araneidae</taxon>
        <taxon>Araneus</taxon>
    </lineage>
</organism>
<dbReference type="EMBL" id="BGPR01010827">
    <property type="protein sequence ID" value="GBN48172.1"/>
    <property type="molecule type" value="Genomic_DNA"/>
</dbReference>
<keyword evidence="3" id="KW-1185">Reference proteome</keyword>
<feature type="region of interest" description="Disordered" evidence="1">
    <location>
        <begin position="1"/>
        <end position="65"/>
    </location>
</feature>
<evidence type="ECO:0000313" key="2">
    <source>
        <dbReference type="EMBL" id="GBN48172.1"/>
    </source>
</evidence>
<gene>
    <name evidence="2" type="ORF">AVEN_209547_1</name>
</gene>
<dbReference type="AlphaFoldDB" id="A0A4Y2PAT7"/>
<reference evidence="2 3" key="1">
    <citation type="journal article" date="2019" name="Sci. Rep.">
        <title>Orb-weaving spider Araneus ventricosus genome elucidates the spidroin gene catalogue.</title>
        <authorList>
            <person name="Kono N."/>
            <person name="Nakamura H."/>
            <person name="Ohtoshi R."/>
            <person name="Moran D.A.P."/>
            <person name="Shinohara A."/>
            <person name="Yoshida Y."/>
            <person name="Fujiwara M."/>
            <person name="Mori M."/>
            <person name="Tomita M."/>
            <person name="Arakawa K."/>
        </authorList>
    </citation>
    <scope>NUCLEOTIDE SEQUENCE [LARGE SCALE GENOMIC DNA]</scope>
</reference>
<evidence type="ECO:0000256" key="1">
    <source>
        <dbReference type="SAM" id="MobiDB-lite"/>
    </source>
</evidence>
<sequence length="94" mass="10304">MSRPRTSAAPECRAFPRAATSADQIVSAGKPPPCGDETCSSKDNHQRRNHYTGRHDHRGWDPSRKSHGCDGVAFCKDGGKNLDCTYLSQNNAYP</sequence>
<evidence type="ECO:0000313" key="3">
    <source>
        <dbReference type="Proteomes" id="UP000499080"/>
    </source>
</evidence>
<comment type="caution">
    <text evidence="2">The sequence shown here is derived from an EMBL/GenBank/DDBJ whole genome shotgun (WGS) entry which is preliminary data.</text>
</comment>
<feature type="compositionally biased region" description="Basic residues" evidence="1">
    <location>
        <begin position="47"/>
        <end position="57"/>
    </location>
</feature>
<proteinExistence type="predicted"/>
<accession>A0A4Y2PAT7</accession>
<dbReference type="Proteomes" id="UP000499080">
    <property type="component" value="Unassembled WGS sequence"/>
</dbReference>
<name>A0A4Y2PAT7_ARAVE</name>